<dbReference type="SUPFAM" id="SSF48113">
    <property type="entry name" value="Heme-dependent peroxidases"/>
    <property type="match status" value="1"/>
</dbReference>
<gene>
    <name evidence="13" type="ORF">RCOM_1685290</name>
</gene>
<dbReference type="EC" id="1.11.1.7" evidence="2"/>
<evidence type="ECO:0000259" key="12">
    <source>
        <dbReference type="PROSITE" id="PS50873"/>
    </source>
</evidence>
<dbReference type="InterPro" id="IPR002016">
    <property type="entry name" value="Haem_peroxidase"/>
</dbReference>
<keyword evidence="11" id="KW-1133">Transmembrane helix</keyword>
<evidence type="ECO:0000256" key="8">
    <source>
        <dbReference type="PIRSR" id="PIRSR600823-3"/>
    </source>
</evidence>
<keyword evidence="6" id="KW-0560">Oxidoreductase</keyword>
<dbReference type="Gene3D" id="1.10.420.10">
    <property type="entry name" value="Peroxidase, domain 2"/>
    <property type="match status" value="1"/>
</dbReference>
<evidence type="ECO:0000256" key="1">
    <source>
        <dbReference type="ARBA" id="ARBA00000189"/>
    </source>
</evidence>
<keyword evidence="3" id="KW-0575">Peroxidase</keyword>
<keyword evidence="11" id="KW-0812">Transmembrane</keyword>
<accession>B9RC50</accession>
<proteinExistence type="inferred from homology"/>
<feature type="binding site" evidence="8">
    <location>
        <position position="110"/>
    </location>
    <ligand>
        <name>Ca(2+)</name>
        <dbReference type="ChEBI" id="CHEBI:29108"/>
        <label>2</label>
    </ligand>
</feature>
<feature type="transmembrane region" description="Helical" evidence="11">
    <location>
        <begin position="30"/>
        <end position="51"/>
    </location>
</feature>
<sequence>MTGEKFARSNNDSVRGFQVIDNAKRKSKAYVLELFLVLILMQLQLGMHLLLVVPDTGVHTIGQARCLTFRDRIYNNASDIDAGFAITQRRHCPANNGNEGGNPAGLALVTPNFFDITTSGILFRKGSSSISSTSEGWIYSTLLMNIAGALQVSVLISLLQWKRWEI</sequence>
<evidence type="ECO:0000256" key="9">
    <source>
        <dbReference type="PIRSR" id="PIRSR600823-5"/>
    </source>
</evidence>
<evidence type="ECO:0000256" key="6">
    <source>
        <dbReference type="ARBA" id="ARBA00023002"/>
    </source>
</evidence>
<dbReference type="PROSITE" id="PS50873">
    <property type="entry name" value="PEROXIDASE_4"/>
    <property type="match status" value="1"/>
</dbReference>
<dbReference type="EMBL" id="EQ973774">
    <property type="protein sequence ID" value="EEF51121.1"/>
    <property type="molecule type" value="Genomic_DNA"/>
</dbReference>
<dbReference type="Proteomes" id="UP000008311">
    <property type="component" value="Unassembled WGS sequence"/>
</dbReference>
<dbReference type="AlphaFoldDB" id="B9RC50"/>
<comment type="similarity">
    <text evidence="10">Belongs to the peroxidase family.</text>
</comment>
<dbReference type="GO" id="GO:0006979">
    <property type="term" value="P:response to oxidative stress"/>
    <property type="evidence" value="ECO:0007669"/>
    <property type="project" value="InterPro"/>
</dbReference>
<dbReference type="GO" id="GO:0020037">
    <property type="term" value="F:heme binding"/>
    <property type="evidence" value="ECO:0007669"/>
    <property type="project" value="InterPro"/>
</dbReference>
<evidence type="ECO:0000313" key="13">
    <source>
        <dbReference type="EMBL" id="EEF51121.1"/>
    </source>
</evidence>
<feature type="domain" description="Plant heme peroxidase family profile" evidence="12">
    <location>
        <begin position="46"/>
        <end position="115"/>
    </location>
</feature>
<keyword evidence="8" id="KW-0106">Calcium</keyword>
<dbReference type="GO" id="GO:0009505">
    <property type="term" value="C:plant-type cell wall"/>
    <property type="evidence" value="ECO:0000318"/>
    <property type="project" value="GO_Central"/>
</dbReference>
<keyword evidence="11" id="KW-0472">Membrane</keyword>
<evidence type="ECO:0000256" key="5">
    <source>
        <dbReference type="ARBA" id="ARBA00022723"/>
    </source>
</evidence>
<evidence type="ECO:0000256" key="3">
    <source>
        <dbReference type="ARBA" id="ARBA00022559"/>
    </source>
</evidence>
<evidence type="ECO:0000313" key="14">
    <source>
        <dbReference type="Proteomes" id="UP000008311"/>
    </source>
</evidence>
<reference evidence="14" key="1">
    <citation type="journal article" date="2010" name="Nat. Biotechnol.">
        <title>Draft genome sequence of the oilseed species Ricinus communis.</title>
        <authorList>
            <person name="Chan A.P."/>
            <person name="Crabtree J."/>
            <person name="Zhao Q."/>
            <person name="Lorenzi H."/>
            <person name="Orvis J."/>
            <person name="Puiu D."/>
            <person name="Melake-Berhan A."/>
            <person name="Jones K.M."/>
            <person name="Redman J."/>
            <person name="Chen G."/>
            <person name="Cahoon E.B."/>
            <person name="Gedil M."/>
            <person name="Stanke M."/>
            <person name="Haas B.J."/>
            <person name="Wortman J.R."/>
            <person name="Fraser-Liggett C.M."/>
            <person name="Ravel J."/>
            <person name="Rabinowicz P.D."/>
        </authorList>
    </citation>
    <scope>NUCLEOTIDE SEQUENCE [LARGE SCALE GENOMIC DNA]</scope>
    <source>
        <strain evidence="14">cv. Hale</strain>
    </source>
</reference>
<evidence type="ECO:0000256" key="2">
    <source>
        <dbReference type="ARBA" id="ARBA00012313"/>
    </source>
</evidence>
<comment type="cofactor">
    <cofactor evidence="8">
        <name>Ca(2+)</name>
        <dbReference type="ChEBI" id="CHEBI:29108"/>
    </cofactor>
    <text evidence="8">Binds 2 calcium ions per subunit.</text>
</comment>
<feature type="binding site" evidence="8">
    <location>
        <position position="60"/>
    </location>
    <ligand>
        <name>Ca(2+)</name>
        <dbReference type="ChEBI" id="CHEBI:29108"/>
        <label>2</label>
    </ligand>
</feature>
<feature type="binding site" description="axial binding residue" evidence="8">
    <location>
        <position position="59"/>
    </location>
    <ligand>
        <name>heme b</name>
        <dbReference type="ChEBI" id="CHEBI:60344"/>
    </ligand>
    <ligandPart>
        <name>Fe</name>
        <dbReference type="ChEBI" id="CHEBI:18248"/>
    </ligandPart>
</feature>
<protein>
    <recommendedName>
        <fullName evidence="2">peroxidase</fullName>
        <ecNumber evidence="2">1.11.1.7</ecNumber>
    </recommendedName>
</protein>
<dbReference type="GO" id="GO:0140825">
    <property type="term" value="F:lactoperoxidase activity"/>
    <property type="evidence" value="ECO:0007669"/>
    <property type="project" value="UniProtKB-EC"/>
</dbReference>
<keyword evidence="4" id="KW-0349">Heme</keyword>
<keyword evidence="5 8" id="KW-0479">Metal-binding</keyword>
<keyword evidence="9" id="KW-1015">Disulfide bond</keyword>
<comment type="catalytic activity">
    <reaction evidence="1">
        <text>2 a phenolic donor + H2O2 = 2 a phenolic radical donor + 2 H2O</text>
        <dbReference type="Rhea" id="RHEA:56136"/>
        <dbReference type="ChEBI" id="CHEBI:15377"/>
        <dbReference type="ChEBI" id="CHEBI:16240"/>
        <dbReference type="ChEBI" id="CHEBI:139520"/>
        <dbReference type="ChEBI" id="CHEBI:139521"/>
        <dbReference type="EC" id="1.11.1.7"/>
    </reaction>
</comment>
<dbReference type="Pfam" id="PF00141">
    <property type="entry name" value="peroxidase"/>
    <property type="match status" value="1"/>
</dbReference>
<feature type="binding site" evidence="8">
    <location>
        <position position="115"/>
    </location>
    <ligand>
        <name>Ca(2+)</name>
        <dbReference type="ChEBI" id="CHEBI:29108"/>
        <label>2</label>
    </ligand>
</feature>
<dbReference type="InterPro" id="IPR000823">
    <property type="entry name" value="Peroxidase_pln"/>
</dbReference>
<evidence type="ECO:0000256" key="7">
    <source>
        <dbReference type="ARBA" id="ARBA00023004"/>
    </source>
</evidence>
<feature type="transmembrane region" description="Helical" evidence="11">
    <location>
        <begin position="137"/>
        <end position="159"/>
    </location>
</feature>
<comment type="cofactor">
    <cofactor evidence="8">
        <name>heme b</name>
        <dbReference type="ChEBI" id="CHEBI:60344"/>
    </cofactor>
    <text evidence="8">Binds 1 heme b (iron(II)-protoporphyrin IX) group per subunit.</text>
</comment>
<keyword evidence="14" id="KW-1185">Reference proteome</keyword>
<dbReference type="InParanoid" id="B9RC50"/>
<evidence type="ECO:0000256" key="10">
    <source>
        <dbReference type="RuleBase" id="RU004241"/>
    </source>
</evidence>
<keyword evidence="7 8" id="KW-0408">Iron</keyword>
<evidence type="ECO:0000256" key="4">
    <source>
        <dbReference type="ARBA" id="ARBA00022617"/>
    </source>
</evidence>
<dbReference type="PANTHER" id="PTHR31388:SF115">
    <property type="entry name" value="PEROXIDASE 5"/>
    <property type="match status" value="1"/>
</dbReference>
<dbReference type="InterPro" id="IPR010255">
    <property type="entry name" value="Haem_peroxidase_sf"/>
</dbReference>
<evidence type="ECO:0000256" key="11">
    <source>
        <dbReference type="SAM" id="Phobius"/>
    </source>
</evidence>
<dbReference type="GO" id="GO:0046872">
    <property type="term" value="F:metal ion binding"/>
    <property type="evidence" value="ECO:0007669"/>
    <property type="project" value="UniProtKB-KW"/>
</dbReference>
<feature type="disulfide bond" evidence="9">
    <location>
        <begin position="66"/>
        <end position="92"/>
    </location>
</feature>
<name>B9RC50_RICCO</name>
<dbReference type="STRING" id="3988.B9RC50"/>
<dbReference type="GO" id="GO:0004601">
    <property type="term" value="F:peroxidase activity"/>
    <property type="evidence" value="ECO:0000318"/>
    <property type="project" value="GO_Central"/>
</dbReference>
<dbReference type="PANTHER" id="PTHR31388">
    <property type="entry name" value="PEROXIDASE 72-RELATED"/>
    <property type="match status" value="1"/>
</dbReference>
<organism evidence="13 14">
    <name type="scientific">Ricinus communis</name>
    <name type="common">Castor bean</name>
    <dbReference type="NCBI Taxonomy" id="3988"/>
    <lineage>
        <taxon>Eukaryota</taxon>
        <taxon>Viridiplantae</taxon>
        <taxon>Streptophyta</taxon>
        <taxon>Embryophyta</taxon>
        <taxon>Tracheophyta</taxon>
        <taxon>Spermatophyta</taxon>
        <taxon>Magnoliopsida</taxon>
        <taxon>eudicotyledons</taxon>
        <taxon>Gunneridae</taxon>
        <taxon>Pentapetalae</taxon>
        <taxon>rosids</taxon>
        <taxon>fabids</taxon>
        <taxon>Malpighiales</taxon>
        <taxon>Euphorbiaceae</taxon>
        <taxon>Acalyphoideae</taxon>
        <taxon>Acalypheae</taxon>
        <taxon>Ricinus</taxon>
    </lineage>
</organism>